<sequence>MLRIGTRGSKLALYQANKVAELLKNLGYEVEIIIKKTTGDKILNKKLSEIGIGVFTKELDLALMNNEIDIAVHSFKDVPTIWNENLMIGAVLERDSYYDLIIWDKNKDLELDKEITVGTSSIRRRSFLKAMYPNVKFKLLRGNVDTRLKKLKEGQYDAIVLSEAGIIRLNIDLSDFNYRRLDITPSPAQGVIAVACRRDDNKIKKILERINHKKTFLECLCERTALNEFGGGCSVPFGALSIYDEDKKILTLKATVFLNGKLKHASGKINCEIDDLDSAITLGKTIGKRLKDLEN</sequence>
<accession>C9RGA5</accession>
<gene>
    <name evidence="7" type="primary">hemC</name>
    <name evidence="10" type="ordered locus">Metvu_0749</name>
</gene>
<evidence type="ECO:0000313" key="11">
    <source>
        <dbReference type="Proteomes" id="UP000002063"/>
    </source>
</evidence>
<comment type="pathway">
    <text evidence="2 7">Porphyrin-containing compound metabolism; protoporphyrin-IX biosynthesis; coproporphyrinogen-III from 5-aminolevulinate: step 2/4.</text>
</comment>
<dbReference type="eggNOG" id="arCOG04299">
    <property type="taxonomic scope" value="Archaea"/>
</dbReference>
<dbReference type="PANTHER" id="PTHR11557">
    <property type="entry name" value="PORPHOBILINOGEN DEAMINASE"/>
    <property type="match status" value="1"/>
</dbReference>
<keyword evidence="4 7" id="KW-0808">Transferase</keyword>
<dbReference type="KEGG" id="mvu:Metvu_0749"/>
<dbReference type="FunFam" id="3.40.190.10:FF:000086">
    <property type="entry name" value="Probable porphobilinogen deaminase"/>
    <property type="match status" value="1"/>
</dbReference>
<dbReference type="PROSITE" id="PS00533">
    <property type="entry name" value="PORPHOBILINOGEN_DEAM"/>
    <property type="match status" value="1"/>
</dbReference>
<feature type="domain" description="Porphobilinogen deaminase N-terminal" evidence="8">
    <location>
        <begin position="2"/>
        <end position="204"/>
    </location>
</feature>
<evidence type="ECO:0000259" key="9">
    <source>
        <dbReference type="Pfam" id="PF03900"/>
    </source>
</evidence>
<dbReference type="EC" id="2.5.1.61" evidence="7"/>
<dbReference type="InterPro" id="IPR022417">
    <property type="entry name" value="Porphobilin_deaminase_N"/>
</dbReference>
<organism evidence="10 11">
    <name type="scientific">Methanocaldococcus vulcanius (strain ATCC 700851 / DSM 12094 / M7)</name>
    <name type="common">Methanococcus vulcanius</name>
    <dbReference type="NCBI Taxonomy" id="579137"/>
    <lineage>
        <taxon>Archaea</taxon>
        <taxon>Methanobacteriati</taxon>
        <taxon>Methanobacteriota</taxon>
        <taxon>Methanomada group</taxon>
        <taxon>Methanococci</taxon>
        <taxon>Methanococcales</taxon>
        <taxon>Methanocaldococcaceae</taxon>
        <taxon>Methanocaldococcus</taxon>
    </lineage>
</organism>
<dbReference type="GO" id="GO:0006782">
    <property type="term" value="P:protoporphyrinogen IX biosynthetic process"/>
    <property type="evidence" value="ECO:0007669"/>
    <property type="project" value="UniProtKB-UniRule"/>
</dbReference>
<dbReference type="PRINTS" id="PR00151">
    <property type="entry name" value="PORPHBDMNASE"/>
</dbReference>
<dbReference type="EMBL" id="CP001787">
    <property type="protein sequence ID" value="ACX72607.1"/>
    <property type="molecule type" value="Genomic_DNA"/>
</dbReference>
<dbReference type="Pfam" id="PF01379">
    <property type="entry name" value="Porphobil_deam"/>
    <property type="match status" value="1"/>
</dbReference>
<dbReference type="InterPro" id="IPR022419">
    <property type="entry name" value="Porphobilin_deaminase_cofac_BS"/>
</dbReference>
<dbReference type="SUPFAM" id="SSF54782">
    <property type="entry name" value="Porphobilinogen deaminase (hydroxymethylbilane synthase), C-terminal domain"/>
    <property type="match status" value="1"/>
</dbReference>
<evidence type="ECO:0000256" key="1">
    <source>
        <dbReference type="ARBA" id="ARBA00002869"/>
    </source>
</evidence>
<evidence type="ECO:0000259" key="8">
    <source>
        <dbReference type="Pfam" id="PF01379"/>
    </source>
</evidence>
<evidence type="ECO:0000256" key="5">
    <source>
        <dbReference type="ARBA" id="ARBA00023244"/>
    </source>
</evidence>
<dbReference type="CDD" id="cd13647">
    <property type="entry name" value="PBP2_PBGD_2"/>
    <property type="match status" value="1"/>
</dbReference>
<evidence type="ECO:0000256" key="6">
    <source>
        <dbReference type="ARBA" id="ARBA00048169"/>
    </source>
</evidence>
<dbReference type="PANTHER" id="PTHR11557:SF0">
    <property type="entry name" value="PORPHOBILINOGEN DEAMINASE"/>
    <property type="match status" value="1"/>
</dbReference>
<name>C9RGA5_METVM</name>
<dbReference type="HAMAP" id="MF_00260">
    <property type="entry name" value="Porphobil_deam"/>
    <property type="match status" value="1"/>
</dbReference>
<keyword evidence="11" id="KW-1185">Reference proteome</keyword>
<keyword evidence="5 7" id="KW-0627">Porphyrin biosynthesis</keyword>
<dbReference type="GO" id="GO:0005737">
    <property type="term" value="C:cytoplasm"/>
    <property type="evidence" value="ECO:0007669"/>
    <property type="project" value="UniProtKB-UniRule"/>
</dbReference>
<protein>
    <recommendedName>
        <fullName evidence="7">Probable porphobilinogen deaminase</fullName>
        <shortName evidence="7">PBG</shortName>
        <ecNumber evidence="7">2.5.1.61</ecNumber>
    </recommendedName>
    <alternativeName>
        <fullName evidence="7">Hydroxymethylbilane synthase</fullName>
        <shortName evidence="7">HMBS</shortName>
    </alternativeName>
    <alternativeName>
        <fullName evidence="7">Pre-uroporphyrinogen synthase</fullName>
    </alternativeName>
</protein>
<comment type="cofactor">
    <cofactor evidence="7">
        <name>dipyrromethane</name>
        <dbReference type="ChEBI" id="CHEBI:60342"/>
    </cofactor>
    <text evidence="7">Binds 1 dipyrromethane group covalently.</text>
</comment>
<dbReference type="Proteomes" id="UP000002063">
    <property type="component" value="Chromosome"/>
</dbReference>
<dbReference type="PIRSF" id="PIRSF001438">
    <property type="entry name" value="4pyrrol_synth_OHMeBilane_synth"/>
    <property type="match status" value="1"/>
</dbReference>
<dbReference type="GeneID" id="8513086"/>
<dbReference type="Gene3D" id="3.30.160.40">
    <property type="entry name" value="Porphobilinogen deaminase, C-terminal domain"/>
    <property type="match status" value="1"/>
</dbReference>
<dbReference type="UniPathway" id="UPA00251">
    <property type="reaction ID" value="UER00319"/>
</dbReference>
<comment type="function">
    <text evidence="1 7">Tetrapolymerization of the monopyrrole PBG into the hydroxymethylbilane pre-uroporphyrinogen in several discrete steps.</text>
</comment>
<proteinExistence type="inferred from homology"/>
<evidence type="ECO:0000256" key="2">
    <source>
        <dbReference type="ARBA" id="ARBA00004735"/>
    </source>
</evidence>
<evidence type="ECO:0000256" key="3">
    <source>
        <dbReference type="ARBA" id="ARBA00005638"/>
    </source>
</evidence>
<dbReference type="SUPFAM" id="SSF53850">
    <property type="entry name" value="Periplasmic binding protein-like II"/>
    <property type="match status" value="1"/>
</dbReference>
<dbReference type="AlphaFoldDB" id="C9RGA5"/>
<reference evidence="10" key="1">
    <citation type="submission" date="2009-10" db="EMBL/GenBank/DDBJ databases">
        <title>Complete sequence of chromosome of Methanocaldococcus vulcanius M7.</title>
        <authorList>
            <consortium name="US DOE Joint Genome Institute"/>
            <person name="Lucas S."/>
            <person name="Copeland A."/>
            <person name="Lapidus A."/>
            <person name="Glavina del Rio T."/>
            <person name="Dalin E."/>
            <person name="Tice H."/>
            <person name="Bruce D."/>
            <person name="Goodwin L."/>
            <person name="Pitluck S."/>
            <person name="Lcollab F.I."/>
            <person name="Brettin T."/>
            <person name="Detter J.C."/>
            <person name="Han C."/>
            <person name="Tapia R."/>
            <person name="Kuske C.R."/>
            <person name="Schmutz J."/>
            <person name="Larimer F."/>
            <person name="Land M."/>
            <person name="Hauser L."/>
            <person name="Kyrpides N."/>
            <person name="Ovchinikova G."/>
            <person name="Sieprawska-Lupa M."/>
            <person name="Whitman W.B."/>
            <person name="Woyke T."/>
        </authorList>
    </citation>
    <scope>NUCLEOTIDE SEQUENCE [LARGE SCALE GENOMIC DNA]</scope>
    <source>
        <strain evidence="10">M7</strain>
    </source>
</reference>
<comment type="catalytic activity">
    <reaction evidence="6 7">
        <text>4 porphobilinogen + H2O = hydroxymethylbilane + 4 NH4(+)</text>
        <dbReference type="Rhea" id="RHEA:13185"/>
        <dbReference type="ChEBI" id="CHEBI:15377"/>
        <dbReference type="ChEBI" id="CHEBI:28938"/>
        <dbReference type="ChEBI" id="CHEBI:57845"/>
        <dbReference type="ChEBI" id="CHEBI:58126"/>
        <dbReference type="EC" id="2.5.1.61"/>
    </reaction>
</comment>
<dbReference type="NCBIfam" id="TIGR00212">
    <property type="entry name" value="hemC"/>
    <property type="match status" value="1"/>
</dbReference>
<dbReference type="HOGENOM" id="CLU_019704_1_0_2"/>
<dbReference type="FunFam" id="3.40.190.10:FF:000005">
    <property type="entry name" value="Porphobilinogen deaminase"/>
    <property type="match status" value="1"/>
</dbReference>
<dbReference type="Gene3D" id="3.40.190.10">
    <property type="entry name" value="Periplasmic binding protein-like II"/>
    <property type="match status" value="2"/>
</dbReference>
<feature type="domain" description="Porphobilinogen deaminase C-terminal" evidence="9">
    <location>
        <begin position="216"/>
        <end position="291"/>
    </location>
</feature>
<dbReference type="RefSeq" id="WP_015732827.1">
    <property type="nucleotide sequence ID" value="NC_013407.1"/>
</dbReference>
<dbReference type="InterPro" id="IPR036803">
    <property type="entry name" value="Porphobilinogen_deaminase_C_sf"/>
</dbReference>
<evidence type="ECO:0000256" key="4">
    <source>
        <dbReference type="ARBA" id="ARBA00022679"/>
    </source>
</evidence>
<dbReference type="Pfam" id="PF03900">
    <property type="entry name" value="Porphobil_deamC"/>
    <property type="match status" value="1"/>
</dbReference>
<dbReference type="GO" id="GO:0004418">
    <property type="term" value="F:hydroxymethylbilane synthase activity"/>
    <property type="evidence" value="ECO:0007669"/>
    <property type="project" value="UniProtKB-UniRule"/>
</dbReference>
<dbReference type="STRING" id="579137.Metvu_0749"/>
<comment type="miscellaneous">
    <text evidence="7">The porphobilinogen subunits are added to the dipyrromethane group.</text>
</comment>
<evidence type="ECO:0000313" key="10">
    <source>
        <dbReference type="EMBL" id="ACX72607.1"/>
    </source>
</evidence>
<feature type="modified residue" description="S-(dipyrrolylmethanemethyl)cysteine" evidence="7">
    <location>
        <position position="233"/>
    </location>
</feature>
<dbReference type="InterPro" id="IPR022418">
    <property type="entry name" value="Porphobilinogen_deaminase_C"/>
</dbReference>
<comment type="similarity">
    <text evidence="3 7">Belongs to the HMBS family.</text>
</comment>
<dbReference type="OrthoDB" id="8042at2157"/>
<evidence type="ECO:0000256" key="7">
    <source>
        <dbReference type="HAMAP-Rule" id="MF_00260"/>
    </source>
</evidence>
<dbReference type="InterPro" id="IPR000860">
    <property type="entry name" value="HemC"/>
</dbReference>